<dbReference type="AlphaFoldDB" id="A0A7H8R3I0"/>
<evidence type="ECO:0000313" key="4">
    <source>
        <dbReference type="Proteomes" id="UP000509510"/>
    </source>
</evidence>
<dbReference type="PANTHER" id="PTHR24359:SF1">
    <property type="entry name" value="INHIBITOR OF NUCLEAR FACTOR KAPPA-B KINASE EPSILON SUBUNIT HOMOLOG 1-RELATED"/>
    <property type="match status" value="1"/>
</dbReference>
<gene>
    <name evidence="3" type="ORF">TRUGW13939_08018</name>
</gene>
<dbReference type="Proteomes" id="UP000509510">
    <property type="component" value="Chromosome IV"/>
</dbReference>
<sequence length="351" mass="40007">MDIQRQKFPNVHWICWGGISFTYEVHPRIVVKAPRSGEFEGDQFRKELEIHQIFSESPPCPFIVQCIHVSEKGIFLEYMRDKTLNQRMQGNHIMDRKTMIVTKVEKLEPLPLRKEWMNDLAQAIAFLESLGLAHGDLRPDNILIDRDRLKLSDFDCTANFGSYHEACTPPYGRLLNETEAEEGARGTSGSLGPRTEQFALGSIYYYINYGFEVYGDRCLTEDPREHGPKAVDLLINMEFPTLNGNSRIDDIIYKCWHNKYATISGLAADTKALLDEEPCTGSNGEGNSTEENNREEKTEIEDPSGDGFEGFPSKKEFCQDLEKRGLVDLLCSGEPKDIGFKFEWYRHSLGG</sequence>
<reference evidence="4" key="1">
    <citation type="submission" date="2020-06" db="EMBL/GenBank/DDBJ databases">
        <title>A chromosome-scale genome assembly of Talaromyces rugulosus W13939.</title>
        <authorList>
            <person name="Wang B."/>
            <person name="Guo L."/>
            <person name="Ye K."/>
            <person name="Wang L."/>
        </authorList>
    </citation>
    <scope>NUCLEOTIDE SEQUENCE [LARGE SCALE GENOMIC DNA]</scope>
    <source>
        <strain evidence="4">W13939</strain>
    </source>
</reference>
<dbReference type="GeneID" id="55995507"/>
<dbReference type="Pfam" id="PF00069">
    <property type="entry name" value="Pkinase"/>
    <property type="match status" value="1"/>
</dbReference>
<accession>A0A7H8R3I0</accession>
<dbReference type="SUPFAM" id="SSF56112">
    <property type="entry name" value="Protein kinase-like (PK-like)"/>
    <property type="match status" value="1"/>
</dbReference>
<dbReference type="InterPro" id="IPR000719">
    <property type="entry name" value="Prot_kinase_dom"/>
</dbReference>
<dbReference type="Gene3D" id="1.10.510.10">
    <property type="entry name" value="Transferase(Phosphotransferase) domain 1"/>
    <property type="match status" value="1"/>
</dbReference>
<evidence type="ECO:0000259" key="2">
    <source>
        <dbReference type="PROSITE" id="PS50011"/>
    </source>
</evidence>
<dbReference type="EMBL" id="CP055901">
    <property type="protein sequence ID" value="QKX60872.1"/>
    <property type="molecule type" value="Genomic_DNA"/>
</dbReference>
<proteinExistence type="predicted"/>
<dbReference type="RefSeq" id="XP_035347047.1">
    <property type="nucleotide sequence ID" value="XM_035491154.1"/>
</dbReference>
<dbReference type="GO" id="GO:0005524">
    <property type="term" value="F:ATP binding"/>
    <property type="evidence" value="ECO:0007669"/>
    <property type="project" value="InterPro"/>
</dbReference>
<evidence type="ECO:0000256" key="1">
    <source>
        <dbReference type="SAM" id="MobiDB-lite"/>
    </source>
</evidence>
<name>A0A7H8R3I0_TALRU</name>
<dbReference type="InterPro" id="IPR011009">
    <property type="entry name" value="Kinase-like_dom_sf"/>
</dbReference>
<feature type="region of interest" description="Disordered" evidence="1">
    <location>
        <begin position="277"/>
        <end position="313"/>
    </location>
</feature>
<keyword evidence="4" id="KW-1185">Reference proteome</keyword>
<organism evidence="3 4">
    <name type="scientific">Talaromyces rugulosus</name>
    <name type="common">Penicillium rugulosum</name>
    <dbReference type="NCBI Taxonomy" id="121627"/>
    <lineage>
        <taxon>Eukaryota</taxon>
        <taxon>Fungi</taxon>
        <taxon>Dikarya</taxon>
        <taxon>Ascomycota</taxon>
        <taxon>Pezizomycotina</taxon>
        <taxon>Eurotiomycetes</taxon>
        <taxon>Eurotiomycetidae</taxon>
        <taxon>Eurotiales</taxon>
        <taxon>Trichocomaceae</taxon>
        <taxon>Talaromyces</taxon>
        <taxon>Talaromyces sect. Islandici</taxon>
    </lineage>
</organism>
<dbReference type="OrthoDB" id="4062651at2759"/>
<dbReference type="SMART" id="SM00220">
    <property type="entry name" value="S_TKc"/>
    <property type="match status" value="1"/>
</dbReference>
<dbReference type="PANTHER" id="PTHR24359">
    <property type="entry name" value="SERINE/THREONINE-PROTEIN KINASE SBK1"/>
    <property type="match status" value="1"/>
</dbReference>
<feature type="compositionally biased region" description="Low complexity" evidence="1">
    <location>
        <begin position="280"/>
        <end position="290"/>
    </location>
</feature>
<protein>
    <recommendedName>
        <fullName evidence="2">Protein kinase domain-containing protein</fullName>
    </recommendedName>
</protein>
<dbReference type="PROSITE" id="PS50011">
    <property type="entry name" value="PROTEIN_KINASE_DOM"/>
    <property type="match status" value="1"/>
</dbReference>
<feature type="domain" description="Protein kinase" evidence="2">
    <location>
        <begin position="1"/>
        <end position="274"/>
    </location>
</feature>
<evidence type="ECO:0000313" key="3">
    <source>
        <dbReference type="EMBL" id="QKX60872.1"/>
    </source>
</evidence>
<dbReference type="KEGG" id="trg:TRUGW13939_08018"/>
<dbReference type="GO" id="GO:0004674">
    <property type="term" value="F:protein serine/threonine kinase activity"/>
    <property type="evidence" value="ECO:0007669"/>
    <property type="project" value="TreeGrafter"/>
</dbReference>